<evidence type="ECO:0000259" key="9">
    <source>
        <dbReference type="Pfam" id="PF13359"/>
    </source>
</evidence>
<feature type="domain" description="DDE Tnp4" evidence="9">
    <location>
        <begin position="312"/>
        <end position="449"/>
    </location>
</feature>
<dbReference type="Pfam" id="PF13359">
    <property type="entry name" value="DDE_Tnp_4"/>
    <property type="match status" value="1"/>
</dbReference>
<dbReference type="EMBL" id="OZ035845">
    <property type="protein sequence ID" value="CAL1599352.1"/>
    <property type="molecule type" value="Genomic_DNA"/>
</dbReference>
<evidence type="ECO:0000313" key="11">
    <source>
        <dbReference type="Proteomes" id="UP001497482"/>
    </source>
</evidence>
<comment type="cofactor">
    <cofactor evidence="1">
        <name>a divalent metal cation</name>
        <dbReference type="ChEBI" id="CHEBI:60240"/>
    </cofactor>
</comment>
<dbReference type="InterPro" id="IPR027806">
    <property type="entry name" value="HARBI1_dom"/>
</dbReference>
<feature type="domain" description="PIG-P" evidence="8">
    <location>
        <begin position="30"/>
        <end position="139"/>
    </location>
</feature>
<feature type="transmembrane region" description="Helical" evidence="7">
    <location>
        <begin position="74"/>
        <end position="94"/>
    </location>
</feature>
<dbReference type="GO" id="GO:0005783">
    <property type="term" value="C:endoplasmic reticulum"/>
    <property type="evidence" value="ECO:0007669"/>
    <property type="project" value="TreeGrafter"/>
</dbReference>
<proteinExistence type="predicted"/>
<sequence length="496" mass="54814">MFPTGCFEEEHSVGKPLVKMVESPSAVPERGIYGFVQFLGAEFAFILYCVWAFVPEEWLHSIGLTYWPQKYWVLAAPIYFLVGLVVCLVVLFGVNMNNTAPLDSVDNITDVFAQSQKAETCEKGGVPRLKDVFISDVNESVVSPEQDMAVPLPMLLAAYDAIIDSDEDMSSCFDDFEDDSLFNLFHLSRPCLMFIADSVRARIGNIRSKYPQFSVDELVMVTLNYYAHGISSTSLLTKLGLTHTQCPAIISLVSETLSGMTDKFVSFPETPEAKATVASTIERLCGIPEVLGIVAVPHFRVRVSPYDKDDYRAFFGPPGYTAVACQIICDSDGNVLCVDQCGVGSLSELDLWESSAKGRQIEAGEYGPYWFIAGKGHRQSKHVLTCLASPSSESEVRFNEAHAKILGLMWTTLSCLTTRFKVLQQLGFAKENCLDPKANIIRACCVLHNIAKKFSVPPLLSGFEPVYPEKPHSGLTEVNNEALTARQELIQRVFSA</sequence>
<dbReference type="AlphaFoldDB" id="A0AAV2LJ06"/>
<dbReference type="GO" id="GO:0016020">
    <property type="term" value="C:membrane"/>
    <property type="evidence" value="ECO:0007669"/>
    <property type="project" value="UniProtKB-SubCell"/>
</dbReference>
<reference evidence="10 11" key="1">
    <citation type="submission" date="2024-04" db="EMBL/GenBank/DDBJ databases">
        <authorList>
            <person name="Waldvogel A.-M."/>
            <person name="Schoenle A."/>
        </authorList>
    </citation>
    <scope>NUCLEOTIDE SEQUENCE [LARGE SCALE GENOMIC DNA]</scope>
</reference>
<evidence type="ECO:0000259" key="8">
    <source>
        <dbReference type="Pfam" id="PF08510"/>
    </source>
</evidence>
<dbReference type="InterPro" id="IPR026103">
    <property type="entry name" value="HARBI1_animal"/>
</dbReference>
<keyword evidence="5 7" id="KW-1133">Transmembrane helix</keyword>
<protein>
    <submittedName>
        <fullName evidence="10">Uncharacterized protein</fullName>
    </submittedName>
</protein>
<dbReference type="PANTHER" id="PTHR46346">
    <property type="entry name" value="PHOSPHATIDYLINOSITOL N-ACETYLGLUCOSAMINYLTRANSFERASE SUBUNIT P"/>
    <property type="match status" value="1"/>
</dbReference>
<evidence type="ECO:0000256" key="7">
    <source>
        <dbReference type="SAM" id="Phobius"/>
    </source>
</evidence>
<dbReference type="InterPro" id="IPR013717">
    <property type="entry name" value="PIG-P"/>
</dbReference>
<evidence type="ECO:0000313" key="10">
    <source>
        <dbReference type="EMBL" id="CAL1599352.1"/>
    </source>
</evidence>
<evidence type="ECO:0000256" key="5">
    <source>
        <dbReference type="ARBA" id="ARBA00022989"/>
    </source>
</evidence>
<evidence type="ECO:0000256" key="2">
    <source>
        <dbReference type="ARBA" id="ARBA00004141"/>
    </source>
</evidence>
<accession>A0AAV2LJ06</accession>
<keyword evidence="11" id="KW-1185">Reference proteome</keyword>
<dbReference type="GO" id="GO:0006506">
    <property type="term" value="P:GPI anchor biosynthetic process"/>
    <property type="evidence" value="ECO:0007669"/>
    <property type="project" value="TreeGrafter"/>
</dbReference>
<dbReference type="PANTHER" id="PTHR46346:SF1">
    <property type="entry name" value="PHOSPHATIDYLINOSITOL N-ACETYLGLUCOSAMINYLTRANSFERASE SUBUNIT P"/>
    <property type="match status" value="1"/>
</dbReference>
<dbReference type="Proteomes" id="UP001497482">
    <property type="component" value="Chromosome 23"/>
</dbReference>
<dbReference type="Pfam" id="PF08510">
    <property type="entry name" value="PIG-P"/>
    <property type="match status" value="1"/>
</dbReference>
<dbReference type="GO" id="GO:0046872">
    <property type="term" value="F:metal ion binding"/>
    <property type="evidence" value="ECO:0007669"/>
    <property type="project" value="UniProtKB-KW"/>
</dbReference>
<dbReference type="InterPro" id="IPR052263">
    <property type="entry name" value="GPI_Anchor_Biosynth"/>
</dbReference>
<keyword evidence="4" id="KW-0479">Metal-binding</keyword>
<keyword evidence="6 7" id="KW-0472">Membrane</keyword>
<comment type="subcellular location">
    <subcellularLocation>
        <location evidence="2">Membrane</location>
        <topology evidence="2">Multi-pass membrane protein</topology>
    </subcellularLocation>
</comment>
<evidence type="ECO:0000256" key="4">
    <source>
        <dbReference type="ARBA" id="ARBA00022723"/>
    </source>
</evidence>
<dbReference type="PRINTS" id="PR02086">
    <property type="entry name" value="PUTNUCHARBI1"/>
</dbReference>
<gene>
    <name evidence="10" type="ORF">KC01_LOCUS27638</name>
</gene>
<evidence type="ECO:0000256" key="1">
    <source>
        <dbReference type="ARBA" id="ARBA00001968"/>
    </source>
</evidence>
<keyword evidence="3 7" id="KW-0812">Transmembrane</keyword>
<organism evidence="10 11">
    <name type="scientific">Knipowitschia caucasica</name>
    <name type="common">Caucasian dwarf goby</name>
    <name type="synonym">Pomatoschistus caucasicus</name>
    <dbReference type="NCBI Taxonomy" id="637954"/>
    <lineage>
        <taxon>Eukaryota</taxon>
        <taxon>Metazoa</taxon>
        <taxon>Chordata</taxon>
        <taxon>Craniata</taxon>
        <taxon>Vertebrata</taxon>
        <taxon>Euteleostomi</taxon>
        <taxon>Actinopterygii</taxon>
        <taxon>Neopterygii</taxon>
        <taxon>Teleostei</taxon>
        <taxon>Neoteleostei</taxon>
        <taxon>Acanthomorphata</taxon>
        <taxon>Gobiaria</taxon>
        <taxon>Gobiiformes</taxon>
        <taxon>Gobioidei</taxon>
        <taxon>Gobiidae</taxon>
        <taxon>Gobiinae</taxon>
        <taxon>Knipowitschia</taxon>
    </lineage>
</organism>
<feature type="transmembrane region" description="Helical" evidence="7">
    <location>
        <begin position="32"/>
        <end position="54"/>
    </location>
</feature>
<evidence type="ECO:0000256" key="6">
    <source>
        <dbReference type="ARBA" id="ARBA00023136"/>
    </source>
</evidence>
<name>A0AAV2LJ06_KNICA</name>
<evidence type="ECO:0000256" key="3">
    <source>
        <dbReference type="ARBA" id="ARBA00022692"/>
    </source>
</evidence>